<gene>
    <name evidence="7" type="ORF">HGG74_18080</name>
</gene>
<dbReference type="GO" id="GO:0016616">
    <property type="term" value="F:oxidoreductase activity, acting on the CH-OH group of donors, NAD or NADP as acceptor"/>
    <property type="evidence" value="ECO:0007669"/>
    <property type="project" value="InterPro"/>
</dbReference>
<comment type="caution">
    <text evidence="7">The sequence shown here is derived from an EMBL/GenBank/DDBJ whole genome shotgun (WGS) entry which is preliminary data.</text>
</comment>
<keyword evidence="8" id="KW-1185">Reference proteome</keyword>
<evidence type="ECO:0000313" key="8">
    <source>
        <dbReference type="Proteomes" id="UP000544090"/>
    </source>
</evidence>
<comment type="similarity">
    <text evidence="1 4">Belongs to the D-isomer specific 2-hydroxyacid dehydrogenase family.</text>
</comment>
<evidence type="ECO:0000313" key="7">
    <source>
        <dbReference type="EMBL" id="NKX56397.1"/>
    </source>
</evidence>
<dbReference type="InterPro" id="IPR036291">
    <property type="entry name" value="NAD(P)-bd_dom_sf"/>
</dbReference>
<dbReference type="PANTHER" id="PTHR42789">
    <property type="entry name" value="D-ISOMER SPECIFIC 2-HYDROXYACID DEHYDROGENASE FAMILY PROTEIN (AFU_ORTHOLOGUE AFUA_6G10090)"/>
    <property type="match status" value="1"/>
</dbReference>
<dbReference type="AlphaFoldDB" id="A0A7X6K759"/>
<dbReference type="InterPro" id="IPR006140">
    <property type="entry name" value="D-isomer_DH_NAD-bd"/>
</dbReference>
<dbReference type="InterPro" id="IPR050857">
    <property type="entry name" value="D-2-hydroxyacid_DH"/>
</dbReference>
<dbReference type="PROSITE" id="PS00671">
    <property type="entry name" value="D_2_HYDROXYACID_DH_3"/>
    <property type="match status" value="1"/>
</dbReference>
<feature type="domain" description="D-isomer specific 2-hydroxyacid dehydrogenase catalytic" evidence="5">
    <location>
        <begin position="17"/>
        <end position="312"/>
    </location>
</feature>
<keyword evidence="2 4" id="KW-0560">Oxidoreductase</keyword>
<dbReference type="Pfam" id="PF02826">
    <property type="entry name" value="2-Hacid_dh_C"/>
    <property type="match status" value="1"/>
</dbReference>
<dbReference type="InterPro" id="IPR006139">
    <property type="entry name" value="D-isomer_2_OHA_DH_cat_dom"/>
</dbReference>
<dbReference type="RefSeq" id="WP_168488632.1">
    <property type="nucleotide sequence ID" value="NZ_JAAZSQ010000023.1"/>
</dbReference>
<dbReference type="Proteomes" id="UP000544090">
    <property type="component" value="Unassembled WGS sequence"/>
</dbReference>
<keyword evidence="3" id="KW-0520">NAD</keyword>
<dbReference type="GO" id="GO:0051287">
    <property type="term" value="F:NAD binding"/>
    <property type="evidence" value="ECO:0007669"/>
    <property type="project" value="InterPro"/>
</dbReference>
<name>A0A7X6K759_9MICC</name>
<dbReference type="EMBL" id="JAAZSQ010000023">
    <property type="protein sequence ID" value="NKX56397.1"/>
    <property type="molecule type" value="Genomic_DNA"/>
</dbReference>
<evidence type="ECO:0000256" key="4">
    <source>
        <dbReference type="RuleBase" id="RU003719"/>
    </source>
</evidence>
<feature type="domain" description="D-isomer specific 2-hydroxyacid dehydrogenase NAD-binding" evidence="6">
    <location>
        <begin position="111"/>
        <end position="281"/>
    </location>
</feature>
<evidence type="ECO:0000256" key="2">
    <source>
        <dbReference type="ARBA" id="ARBA00023002"/>
    </source>
</evidence>
<dbReference type="InterPro" id="IPR029753">
    <property type="entry name" value="D-isomer_DH_CS"/>
</dbReference>
<evidence type="ECO:0000259" key="6">
    <source>
        <dbReference type="Pfam" id="PF02826"/>
    </source>
</evidence>
<protein>
    <submittedName>
        <fullName evidence="7">Phosphoglycerate dehydrogenase</fullName>
    </submittedName>
</protein>
<evidence type="ECO:0000259" key="5">
    <source>
        <dbReference type="Pfam" id="PF00389"/>
    </source>
</evidence>
<dbReference type="Gene3D" id="3.40.50.720">
    <property type="entry name" value="NAD(P)-binding Rossmann-like Domain"/>
    <property type="match status" value="2"/>
</dbReference>
<sequence length="314" mass="33227">MERILITTDYLAPGDKVDRLLRQHGHEPVYSPYTGAREPADRKVLFGGFDGAILASEPVTADMLVKAHRMKVLARSGVGYDSIDVPAAAARGIRVCSAPGTNHHSVAELSIGLIIMAARRLADVTAAVRQGQWPREAGHELRGATLGIVGYGPSGRATARLGTALGMTVMVSTSHPDTEDPSVHFADLETVIASADYLSLHARADRTAGPLIDAPRLQTMKPSAVLINTARGSLVDEDALAHALRTGSIAGAALDVLKNEPWPQDSPLRDLDNLIVTSHLAGQTAEARIRAGLAAARAVIDVLDGREPAHPVDR</sequence>
<organism evidence="7 8">
    <name type="scientific">Arthrobacter mobilis</name>
    <dbReference type="NCBI Taxonomy" id="2724944"/>
    <lineage>
        <taxon>Bacteria</taxon>
        <taxon>Bacillati</taxon>
        <taxon>Actinomycetota</taxon>
        <taxon>Actinomycetes</taxon>
        <taxon>Micrococcales</taxon>
        <taxon>Micrococcaceae</taxon>
        <taxon>Arthrobacter</taxon>
    </lineage>
</organism>
<reference evidence="7 8" key="1">
    <citation type="submission" date="2020-04" db="EMBL/GenBank/DDBJ databases">
        <title>Arthrobacter sp. nov.</title>
        <authorList>
            <person name="Liu S."/>
        </authorList>
    </citation>
    <scope>NUCLEOTIDE SEQUENCE [LARGE SCALE GENOMIC DNA]</scope>
    <source>
        <strain evidence="7 8">E918</strain>
    </source>
</reference>
<dbReference type="CDD" id="cd12172">
    <property type="entry name" value="PGDH_like_2"/>
    <property type="match status" value="1"/>
</dbReference>
<dbReference type="PANTHER" id="PTHR42789:SF1">
    <property type="entry name" value="D-ISOMER SPECIFIC 2-HYDROXYACID DEHYDROGENASE FAMILY PROTEIN (AFU_ORTHOLOGUE AFUA_6G10090)"/>
    <property type="match status" value="1"/>
</dbReference>
<dbReference type="Pfam" id="PF00389">
    <property type="entry name" value="2-Hacid_dh"/>
    <property type="match status" value="1"/>
</dbReference>
<evidence type="ECO:0000256" key="1">
    <source>
        <dbReference type="ARBA" id="ARBA00005854"/>
    </source>
</evidence>
<dbReference type="SUPFAM" id="SSF51735">
    <property type="entry name" value="NAD(P)-binding Rossmann-fold domains"/>
    <property type="match status" value="1"/>
</dbReference>
<proteinExistence type="inferred from homology"/>
<dbReference type="SUPFAM" id="SSF52283">
    <property type="entry name" value="Formate/glycerate dehydrogenase catalytic domain-like"/>
    <property type="match status" value="1"/>
</dbReference>
<evidence type="ECO:0000256" key="3">
    <source>
        <dbReference type="ARBA" id="ARBA00023027"/>
    </source>
</evidence>
<accession>A0A7X6K759</accession>